<name>A0AAE1C2S2_9PEZI</name>
<protein>
    <recommendedName>
        <fullName evidence="3">F-box domain-containing protein</fullName>
    </recommendedName>
</protein>
<keyword evidence="2" id="KW-1185">Reference proteome</keyword>
<dbReference type="Proteomes" id="UP001274830">
    <property type="component" value="Unassembled WGS sequence"/>
</dbReference>
<organism evidence="1 2">
    <name type="scientific">Recurvomyces mirabilis</name>
    <dbReference type="NCBI Taxonomy" id="574656"/>
    <lineage>
        <taxon>Eukaryota</taxon>
        <taxon>Fungi</taxon>
        <taxon>Dikarya</taxon>
        <taxon>Ascomycota</taxon>
        <taxon>Pezizomycotina</taxon>
        <taxon>Dothideomycetes</taxon>
        <taxon>Dothideomycetidae</taxon>
        <taxon>Mycosphaerellales</taxon>
        <taxon>Teratosphaeriaceae</taxon>
        <taxon>Recurvomyces</taxon>
    </lineage>
</organism>
<dbReference type="EMBL" id="JAUTXT010000012">
    <property type="protein sequence ID" value="KAK3676000.1"/>
    <property type="molecule type" value="Genomic_DNA"/>
</dbReference>
<accession>A0AAE1C2S2</accession>
<proteinExistence type="predicted"/>
<comment type="caution">
    <text evidence="1">The sequence shown here is derived from an EMBL/GenBank/DDBJ whole genome shotgun (WGS) entry which is preliminary data.</text>
</comment>
<evidence type="ECO:0000313" key="2">
    <source>
        <dbReference type="Proteomes" id="UP001274830"/>
    </source>
</evidence>
<sequence length="245" mass="27682">MQLDTSKASMFMALPSELRNEIFEWLALGTALNLAPKGRKYSKPVAPLLVCRQWNREYSPILLANARLSIRVVAHLDFNVVATYLDALPEGKVKALSANRRLFVLMSITQVPEQLDLENLDTWMSYRCNEVDHSAPNKDATDRQRAIVIHYEGLPKPSLMSTGVANNNLNMKVALLSSVIRMIPRLGGKKANLPEKERMIVDLTRGKDNMIGLVRTDEDRRIEVDSSGSDALEDIRRQFLPLQLR</sequence>
<gene>
    <name evidence="1" type="ORF">LTR78_004192</name>
</gene>
<dbReference type="AlphaFoldDB" id="A0AAE1C2S2"/>
<reference evidence="1" key="1">
    <citation type="submission" date="2023-07" db="EMBL/GenBank/DDBJ databases">
        <title>Black Yeasts Isolated from many extreme environments.</title>
        <authorList>
            <person name="Coleine C."/>
            <person name="Stajich J.E."/>
            <person name="Selbmann L."/>
        </authorList>
    </citation>
    <scope>NUCLEOTIDE SEQUENCE</scope>
    <source>
        <strain evidence="1">CCFEE 5485</strain>
    </source>
</reference>
<evidence type="ECO:0000313" key="1">
    <source>
        <dbReference type="EMBL" id="KAK3676000.1"/>
    </source>
</evidence>
<evidence type="ECO:0008006" key="3">
    <source>
        <dbReference type="Google" id="ProtNLM"/>
    </source>
</evidence>